<name>A0A8T2IDI2_9PIPI</name>
<accession>A0A8T2IDI2</accession>
<sequence>MRYQDRGLESPALSLTIFPKESEKQLRPLSCVSSVHYTQRVGSSGHGELRLRRKGRRNCGHRSRTLVRTVTPTAPRAVQLVRQ</sequence>
<dbReference type="AlphaFoldDB" id="A0A8T2IDI2"/>
<dbReference type="EMBL" id="JAACNH010012760">
    <property type="protein sequence ID" value="KAG8429140.1"/>
    <property type="molecule type" value="Genomic_DNA"/>
</dbReference>
<evidence type="ECO:0000313" key="1">
    <source>
        <dbReference type="EMBL" id="KAG8429140.1"/>
    </source>
</evidence>
<keyword evidence="2" id="KW-1185">Reference proteome</keyword>
<reference evidence="1" key="1">
    <citation type="thesis" date="2020" institute="ProQuest LLC" country="789 East Eisenhower Parkway, Ann Arbor, MI, USA">
        <title>Comparative Genomics and Chromosome Evolution.</title>
        <authorList>
            <person name="Mudd A.B."/>
        </authorList>
    </citation>
    <scope>NUCLEOTIDE SEQUENCE</scope>
    <source>
        <strain evidence="1">Female2</strain>
        <tissue evidence="1">Blood</tissue>
    </source>
</reference>
<proteinExistence type="predicted"/>
<protein>
    <submittedName>
        <fullName evidence="1">Uncharacterized protein</fullName>
    </submittedName>
</protein>
<gene>
    <name evidence="1" type="ORF">GDO86_018203</name>
</gene>
<dbReference type="Proteomes" id="UP000812440">
    <property type="component" value="Unassembled WGS sequence"/>
</dbReference>
<comment type="caution">
    <text evidence="1">The sequence shown here is derived from an EMBL/GenBank/DDBJ whole genome shotgun (WGS) entry which is preliminary data.</text>
</comment>
<evidence type="ECO:0000313" key="2">
    <source>
        <dbReference type="Proteomes" id="UP000812440"/>
    </source>
</evidence>
<organism evidence="1 2">
    <name type="scientific">Hymenochirus boettgeri</name>
    <name type="common">Congo dwarf clawed frog</name>
    <dbReference type="NCBI Taxonomy" id="247094"/>
    <lineage>
        <taxon>Eukaryota</taxon>
        <taxon>Metazoa</taxon>
        <taxon>Chordata</taxon>
        <taxon>Craniata</taxon>
        <taxon>Vertebrata</taxon>
        <taxon>Euteleostomi</taxon>
        <taxon>Amphibia</taxon>
        <taxon>Batrachia</taxon>
        <taxon>Anura</taxon>
        <taxon>Pipoidea</taxon>
        <taxon>Pipidae</taxon>
        <taxon>Pipinae</taxon>
        <taxon>Hymenochirus</taxon>
    </lineage>
</organism>